<evidence type="ECO:0000313" key="4">
    <source>
        <dbReference type="Proteomes" id="UP001500751"/>
    </source>
</evidence>
<name>A0ABP5FVZ7_9ACTN</name>
<keyword evidence="2" id="KW-1133">Transmembrane helix</keyword>
<feature type="transmembrane region" description="Helical" evidence="2">
    <location>
        <begin position="128"/>
        <end position="148"/>
    </location>
</feature>
<evidence type="ECO:0000256" key="2">
    <source>
        <dbReference type="SAM" id="Phobius"/>
    </source>
</evidence>
<evidence type="ECO:0008006" key="5">
    <source>
        <dbReference type="Google" id="ProtNLM"/>
    </source>
</evidence>
<accession>A0ABP5FVZ7</accession>
<proteinExistence type="predicted"/>
<gene>
    <name evidence="3" type="ORF">GCM10009839_40060</name>
</gene>
<evidence type="ECO:0000313" key="3">
    <source>
        <dbReference type="EMBL" id="GAA2035355.1"/>
    </source>
</evidence>
<evidence type="ECO:0000256" key="1">
    <source>
        <dbReference type="SAM" id="MobiDB-lite"/>
    </source>
</evidence>
<keyword evidence="2" id="KW-0472">Membrane</keyword>
<keyword evidence="2" id="KW-0812">Transmembrane</keyword>
<organism evidence="3 4">
    <name type="scientific">Catenulispora yoronensis</name>
    <dbReference type="NCBI Taxonomy" id="450799"/>
    <lineage>
        <taxon>Bacteria</taxon>
        <taxon>Bacillati</taxon>
        <taxon>Actinomycetota</taxon>
        <taxon>Actinomycetes</taxon>
        <taxon>Catenulisporales</taxon>
        <taxon>Catenulisporaceae</taxon>
        <taxon>Catenulispora</taxon>
    </lineage>
</organism>
<reference evidence="4" key="1">
    <citation type="journal article" date="2019" name="Int. J. Syst. Evol. Microbiol.">
        <title>The Global Catalogue of Microorganisms (GCM) 10K type strain sequencing project: providing services to taxonomists for standard genome sequencing and annotation.</title>
        <authorList>
            <consortium name="The Broad Institute Genomics Platform"/>
            <consortium name="The Broad Institute Genome Sequencing Center for Infectious Disease"/>
            <person name="Wu L."/>
            <person name="Ma J."/>
        </authorList>
    </citation>
    <scope>NUCLEOTIDE SEQUENCE [LARGE SCALE GENOMIC DNA]</scope>
    <source>
        <strain evidence="4">JCM 16014</strain>
    </source>
</reference>
<feature type="transmembrane region" description="Helical" evidence="2">
    <location>
        <begin position="103"/>
        <end position="122"/>
    </location>
</feature>
<feature type="region of interest" description="Disordered" evidence="1">
    <location>
        <begin position="198"/>
        <end position="243"/>
    </location>
</feature>
<comment type="caution">
    <text evidence="3">The sequence shown here is derived from an EMBL/GenBank/DDBJ whole genome shotgun (WGS) entry which is preliminary data.</text>
</comment>
<sequence>MTINPDEVADPVLAGLRREWATARRANRTVQIIVLIIAAIITAVGTGNAHDALHHSTADPWAWLLYPGVEGALIAELQISAHLAEMEARKTGEAKTDGFDWGFGLRIVTGIAAVVFNVFYPAQHKDYSGAALHSLGPIIQVFVIEALAQFRKRYSRIIIDRATKIAEREAKTAARKARTQESAVPGAVLGIGPHGVPGQRPSPYLMPPQGPGYSPPPPAANPAGGPVSSVAAGAPNPGGGASPETLKARAIKLDAEYRKAFGRPASIRALKSGLGIGQDKAAEIQAWLADQPDPAPTTRPSMPAQP</sequence>
<dbReference type="RefSeq" id="WP_344667155.1">
    <property type="nucleotide sequence ID" value="NZ_BAAAQN010000022.1"/>
</dbReference>
<dbReference type="Proteomes" id="UP001500751">
    <property type="component" value="Unassembled WGS sequence"/>
</dbReference>
<feature type="compositionally biased region" description="Pro residues" evidence="1">
    <location>
        <begin position="204"/>
        <end position="220"/>
    </location>
</feature>
<protein>
    <recommendedName>
        <fullName evidence="5">DUF2637 domain-containing protein</fullName>
    </recommendedName>
</protein>
<feature type="compositionally biased region" description="Low complexity" evidence="1">
    <location>
        <begin position="221"/>
        <end position="235"/>
    </location>
</feature>
<keyword evidence="4" id="KW-1185">Reference proteome</keyword>
<dbReference type="EMBL" id="BAAAQN010000022">
    <property type="protein sequence ID" value="GAA2035355.1"/>
    <property type="molecule type" value="Genomic_DNA"/>
</dbReference>
<feature type="transmembrane region" description="Helical" evidence="2">
    <location>
        <begin position="32"/>
        <end position="49"/>
    </location>
</feature>